<dbReference type="EnsemblMetazoa" id="XM_038204416.1">
    <property type="protein sequence ID" value="XP_038060344.1"/>
    <property type="gene ID" value="LOC119731282"/>
</dbReference>
<evidence type="ECO:0000256" key="1">
    <source>
        <dbReference type="SAM" id="MobiDB-lite"/>
    </source>
</evidence>
<accession>A0A914AAC9</accession>
<reference evidence="2" key="1">
    <citation type="submission" date="2022-11" db="UniProtKB">
        <authorList>
            <consortium name="EnsemblMetazoa"/>
        </authorList>
    </citation>
    <scope>IDENTIFICATION</scope>
</reference>
<evidence type="ECO:0000313" key="2">
    <source>
        <dbReference type="EnsemblMetazoa" id="XP_038060344.1"/>
    </source>
</evidence>
<feature type="compositionally biased region" description="Basic and acidic residues" evidence="1">
    <location>
        <begin position="100"/>
        <end position="129"/>
    </location>
</feature>
<organism evidence="2 3">
    <name type="scientific">Patiria miniata</name>
    <name type="common">Bat star</name>
    <name type="synonym">Asterina miniata</name>
    <dbReference type="NCBI Taxonomy" id="46514"/>
    <lineage>
        <taxon>Eukaryota</taxon>
        <taxon>Metazoa</taxon>
        <taxon>Echinodermata</taxon>
        <taxon>Eleutherozoa</taxon>
        <taxon>Asterozoa</taxon>
        <taxon>Asteroidea</taxon>
        <taxon>Valvatacea</taxon>
        <taxon>Valvatida</taxon>
        <taxon>Asterinidae</taxon>
        <taxon>Patiria</taxon>
    </lineage>
</organism>
<feature type="compositionally biased region" description="Basic and acidic residues" evidence="1">
    <location>
        <begin position="42"/>
        <end position="56"/>
    </location>
</feature>
<name>A0A914AAC9_PATMI</name>
<dbReference type="GeneID" id="119731282"/>
<feature type="compositionally biased region" description="Basic and acidic residues" evidence="1">
    <location>
        <begin position="65"/>
        <end position="82"/>
    </location>
</feature>
<keyword evidence="3" id="KW-1185">Reference proteome</keyword>
<feature type="region of interest" description="Disordered" evidence="1">
    <location>
        <begin position="42"/>
        <end position="82"/>
    </location>
</feature>
<dbReference type="AlphaFoldDB" id="A0A914AAC9"/>
<dbReference type="OMA" id="RDHGLYR"/>
<dbReference type="Proteomes" id="UP000887568">
    <property type="component" value="Unplaced"/>
</dbReference>
<evidence type="ECO:0000313" key="3">
    <source>
        <dbReference type="Proteomes" id="UP000887568"/>
    </source>
</evidence>
<proteinExistence type="predicted"/>
<feature type="region of interest" description="Disordered" evidence="1">
    <location>
        <begin position="100"/>
        <end position="142"/>
    </location>
</feature>
<sequence length="142" mass="17289">MSKNAYHWEARFRQRQVDKANAYRQRMAEQEAEEERIRSELAAKQARERQQQEQARKAALQEQIQSRDKSGMNKSYREREQQLQRLLQERRWHNDMIKRMEEGERTQLHSDALRDHQSKSKVLRDHGLYRGDPSFFLDPEYS</sequence>
<dbReference type="RefSeq" id="XP_038060344.1">
    <property type="nucleotide sequence ID" value="XM_038204416.1"/>
</dbReference>
<dbReference type="OrthoDB" id="10041821at2759"/>
<protein>
    <submittedName>
        <fullName evidence="2">Uncharacterized protein</fullName>
    </submittedName>
</protein>